<dbReference type="Pfam" id="PF01471">
    <property type="entry name" value="PG_binding_1"/>
    <property type="match status" value="1"/>
</dbReference>
<keyword evidence="1" id="KW-0472">Membrane</keyword>
<reference evidence="3" key="1">
    <citation type="submission" date="2016-03" db="EMBL/GenBank/DDBJ databases">
        <authorList>
            <person name="Ploux O."/>
        </authorList>
    </citation>
    <scope>NUCLEOTIDE SEQUENCE</scope>
    <source>
        <strain evidence="3">UC1</strain>
    </source>
</reference>
<evidence type="ECO:0000313" key="3">
    <source>
        <dbReference type="EMBL" id="SBS74153.1"/>
    </source>
</evidence>
<dbReference type="InterPro" id="IPR036365">
    <property type="entry name" value="PGBD-like_sf"/>
</dbReference>
<keyword evidence="1" id="KW-1133">Transmembrane helix</keyword>
<feature type="domain" description="Peptidoglycan binding-like" evidence="2">
    <location>
        <begin position="331"/>
        <end position="382"/>
    </location>
</feature>
<feature type="transmembrane region" description="Helical" evidence="1">
    <location>
        <begin position="252"/>
        <end position="277"/>
    </location>
</feature>
<feature type="transmembrane region" description="Helical" evidence="1">
    <location>
        <begin position="91"/>
        <end position="108"/>
    </location>
</feature>
<keyword evidence="3" id="KW-0808">Transferase</keyword>
<evidence type="ECO:0000256" key="1">
    <source>
        <dbReference type="SAM" id="Phobius"/>
    </source>
</evidence>
<keyword evidence="1" id="KW-0812">Transmembrane</keyword>
<dbReference type="AlphaFoldDB" id="A0A1Y5P654"/>
<feature type="transmembrane region" description="Helical" evidence="1">
    <location>
        <begin position="178"/>
        <end position="197"/>
    </location>
</feature>
<accession>A0A1Y5P654</accession>
<proteinExistence type="predicted"/>
<feature type="transmembrane region" description="Helical" evidence="1">
    <location>
        <begin position="147"/>
        <end position="166"/>
    </location>
</feature>
<feature type="transmembrane region" description="Helical" evidence="1">
    <location>
        <begin position="209"/>
        <end position="231"/>
    </location>
</feature>
<organism evidence="3">
    <name type="scientific">uncultured Microbacterium sp</name>
    <dbReference type="NCBI Taxonomy" id="191216"/>
    <lineage>
        <taxon>Bacteria</taxon>
        <taxon>Bacillati</taxon>
        <taxon>Actinomycetota</taxon>
        <taxon>Actinomycetes</taxon>
        <taxon>Micrococcales</taxon>
        <taxon>Microbacteriaceae</taxon>
        <taxon>Microbacterium</taxon>
        <taxon>environmental samples</taxon>
    </lineage>
</organism>
<dbReference type="Gene3D" id="1.10.101.10">
    <property type="entry name" value="PGBD-like superfamily/PGBD"/>
    <property type="match status" value="1"/>
</dbReference>
<name>A0A1Y5P654_9MICO</name>
<dbReference type="GO" id="GO:0047334">
    <property type="term" value="F:diphosphate-fructose-6-phosphate 1-phosphotransferase activity"/>
    <property type="evidence" value="ECO:0007669"/>
    <property type="project" value="UniProtKB-EC"/>
</dbReference>
<feature type="transmembrane region" description="Helical" evidence="1">
    <location>
        <begin position="283"/>
        <end position="301"/>
    </location>
</feature>
<feature type="transmembrane region" description="Helical" evidence="1">
    <location>
        <begin position="60"/>
        <end position="84"/>
    </location>
</feature>
<dbReference type="RefSeq" id="WP_295577166.1">
    <property type="nucleotide sequence ID" value="NZ_FLQR01000009.1"/>
</dbReference>
<dbReference type="EC" id="2.7.1.90" evidence="3"/>
<dbReference type="EMBL" id="FLQR01000009">
    <property type="protein sequence ID" value="SBS74153.1"/>
    <property type="molecule type" value="Genomic_DNA"/>
</dbReference>
<feature type="transmembrane region" description="Helical" evidence="1">
    <location>
        <begin position="21"/>
        <end position="40"/>
    </location>
</feature>
<dbReference type="InterPro" id="IPR002477">
    <property type="entry name" value="Peptidoglycan-bd-like"/>
</dbReference>
<sequence>MVTSAPDDGYPEVLEALKNSYLYLRISLVGVVAAIFIAIASTPAEYKPEGAGILRSISHYYYTPARIVFTAALCGAALALISLAGRGVQNYLLDVAALLAPLIAFIPTRTLRTEVGEAAELGSCVAGWPAGSDCIPRDQLAFVELGFYVWALFAAVGMLLALIRGLLKLRPGRTREPVWYWIALILGVGILILYLSWWRTDAFVGLQLWGHITAAGTFFILIMLVAAIEAIRQAFSPNVRKPAYLPRRAYAAIYAILAITLVADVVIAIVVLAALSGAQQGDAIFWIEVIGLLAFALFWSFQTLEHAGDADGWVSPAPPGSWSITNSNRIASRQQDLADAGYYSGAIDGRAGALTQEGIRDFQVAQSLHATGEFDEATSTALRTAARALRR</sequence>
<dbReference type="InterPro" id="IPR036366">
    <property type="entry name" value="PGBDSf"/>
</dbReference>
<dbReference type="SUPFAM" id="SSF47090">
    <property type="entry name" value="PGBD-like"/>
    <property type="match status" value="1"/>
</dbReference>
<evidence type="ECO:0000259" key="2">
    <source>
        <dbReference type="Pfam" id="PF01471"/>
    </source>
</evidence>
<gene>
    <name evidence="3" type="ORF">MIPYR_50219</name>
</gene>
<protein>
    <submittedName>
        <fullName evidence="3">Putative Diphosphate--fructose-6-phosphate 1-phosphotransferase</fullName>
        <ecNumber evidence="3">2.7.1.90</ecNumber>
    </submittedName>
</protein>